<accession>A0A9P4WCZ1</accession>
<comment type="caution">
    <text evidence="2">The sequence shown here is derived from an EMBL/GenBank/DDBJ whole genome shotgun (WGS) entry which is preliminary data.</text>
</comment>
<keyword evidence="3" id="KW-1185">Reference proteome</keyword>
<name>A0A9P4WCZ1_CURKU</name>
<feature type="compositionally biased region" description="Low complexity" evidence="1">
    <location>
        <begin position="455"/>
        <end position="482"/>
    </location>
</feature>
<feature type="compositionally biased region" description="Basic residues" evidence="1">
    <location>
        <begin position="483"/>
        <end position="494"/>
    </location>
</feature>
<evidence type="ECO:0000313" key="2">
    <source>
        <dbReference type="EMBL" id="KAF3004281.1"/>
    </source>
</evidence>
<protein>
    <submittedName>
        <fullName evidence="2">Uncharacterized protein</fullName>
    </submittedName>
</protein>
<feature type="region of interest" description="Disordered" evidence="1">
    <location>
        <begin position="1"/>
        <end position="32"/>
    </location>
</feature>
<sequence>MAATQQVQDFMPTPELGMYDSEDAYSSGEEELPSRKEIDDLLRRAHHYVITEGGKDSSSTYMERIHYINRNIVQEISTYNYDCDRTLYRRVKQKVDHVLREFEDYEGVDSRIDDYVEVSRPGKGAVKKSLSRGDSSPRTPTSPPARHALKVESKKEDIERTYQYGGPDNYPEIWYQKAPASLPFPETIRIAEYESLRIHWDLATTGNLENKEPVTSNAVKFNDRRLARFDNLGQYDSGSRFTTPYIDSKCMASVTKYGTFNQLANVVEKFNKQDDLTKAAKDYKYAPRILLEQFAVVNPGGKVIEPNVEYALRKAVNESPVTKPRQSSSASTAKKPAAPLSKRQSVSPAVRRIKEATEASIRSSPLPQSPPLATETKKTQTTTPVSIPAKRRGRPRKDTSPIEAPPAASPATGKRKRDAEPLAIANNVPAKRRAAAGGANPYTPTTASHPGLHVPSSTPATTPALTMSGSSAASTPAAAKAKNAGKKTRKSRSKRVLEERVSPEKYEEIMASRRSIVAEGHEEITRGSTRSGRVRRL</sequence>
<feature type="compositionally biased region" description="Low complexity" evidence="1">
    <location>
        <begin position="327"/>
        <end position="342"/>
    </location>
</feature>
<dbReference type="AlphaFoldDB" id="A0A9P4WCZ1"/>
<dbReference type="Proteomes" id="UP000801428">
    <property type="component" value="Unassembled WGS sequence"/>
</dbReference>
<evidence type="ECO:0000313" key="3">
    <source>
        <dbReference type="Proteomes" id="UP000801428"/>
    </source>
</evidence>
<feature type="region of interest" description="Disordered" evidence="1">
    <location>
        <begin position="123"/>
        <end position="147"/>
    </location>
</feature>
<feature type="compositionally biased region" description="Acidic residues" evidence="1">
    <location>
        <begin position="20"/>
        <end position="31"/>
    </location>
</feature>
<evidence type="ECO:0000256" key="1">
    <source>
        <dbReference type="SAM" id="MobiDB-lite"/>
    </source>
</evidence>
<dbReference type="OrthoDB" id="3779124at2759"/>
<gene>
    <name evidence="2" type="ORF">E8E13_008443</name>
</gene>
<feature type="region of interest" description="Disordered" evidence="1">
    <location>
        <begin position="318"/>
        <end position="502"/>
    </location>
</feature>
<reference evidence="2" key="1">
    <citation type="submission" date="2019-04" db="EMBL/GenBank/DDBJ databases">
        <title>Sequencing of skin fungus with MAO and IRED activity.</title>
        <authorList>
            <person name="Marsaioli A.J."/>
            <person name="Bonatto J.M.C."/>
            <person name="Reis Junior O."/>
        </authorList>
    </citation>
    <scope>NUCLEOTIDE SEQUENCE</scope>
    <source>
        <strain evidence="2">30M1</strain>
    </source>
</reference>
<dbReference type="EMBL" id="SWKU01000008">
    <property type="protein sequence ID" value="KAF3004281.1"/>
    <property type="molecule type" value="Genomic_DNA"/>
</dbReference>
<proteinExistence type="predicted"/>
<organism evidence="2 3">
    <name type="scientific">Curvularia kusanoi</name>
    <name type="common">Cochliobolus kusanoi</name>
    <dbReference type="NCBI Taxonomy" id="90978"/>
    <lineage>
        <taxon>Eukaryota</taxon>
        <taxon>Fungi</taxon>
        <taxon>Dikarya</taxon>
        <taxon>Ascomycota</taxon>
        <taxon>Pezizomycotina</taxon>
        <taxon>Dothideomycetes</taxon>
        <taxon>Pleosporomycetidae</taxon>
        <taxon>Pleosporales</taxon>
        <taxon>Pleosporineae</taxon>
        <taxon>Pleosporaceae</taxon>
        <taxon>Curvularia</taxon>
    </lineage>
</organism>